<organism evidence="3 4">
    <name type="scientific">Candidatus Taylorbacteria bacterium RIFCSPHIGHO2_02_FULL_43_32b</name>
    <dbReference type="NCBI Taxonomy" id="1802306"/>
    <lineage>
        <taxon>Bacteria</taxon>
        <taxon>Candidatus Tayloriibacteriota</taxon>
    </lineage>
</organism>
<keyword evidence="1" id="KW-0175">Coiled coil</keyword>
<evidence type="ECO:0000256" key="1">
    <source>
        <dbReference type="SAM" id="Coils"/>
    </source>
</evidence>
<name>A0A1G2MJE9_9BACT</name>
<comment type="caution">
    <text evidence="3">The sequence shown here is derived from an EMBL/GenBank/DDBJ whole genome shotgun (WGS) entry which is preliminary data.</text>
</comment>
<dbReference type="EMBL" id="MHRK01000020">
    <property type="protein sequence ID" value="OHA23996.1"/>
    <property type="molecule type" value="Genomic_DNA"/>
</dbReference>
<accession>A0A1G2MJE9</accession>
<protein>
    <submittedName>
        <fullName evidence="3">Uncharacterized protein</fullName>
    </submittedName>
</protein>
<dbReference type="STRING" id="1802306.A3C72_02525"/>
<reference evidence="3 4" key="1">
    <citation type="journal article" date="2016" name="Nat. Commun.">
        <title>Thousands of microbial genomes shed light on interconnected biogeochemical processes in an aquifer system.</title>
        <authorList>
            <person name="Anantharaman K."/>
            <person name="Brown C.T."/>
            <person name="Hug L.A."/>
            <person name="Sharon I."/>
            <person name="Castelle C.J."/>
            <person name="Probst A.J."/>
            <person name="Thomas B.C."/>
            <person name="Singh A."/>
            <person name="Wilkins M.J."/>
            <person name="Karaoz U."/>
            <person name="Brodie E.L."/>
            <person name="Williams K.H."/>
            <person name="Hubbard S.S."/>
            <person name="Banfield J.F."/>
        </authorList>
    </citation>
    <scope>NUCLEOTIDE SEQUENCE [LARGE SCALE GENOMIC DNA]</scope>
</reference>
<sequence length="125" mass="14609">MNKIVRFFDKLEDRIRGFLSHYPMLYAMVGGVAVVLFWRGVWELADDFEISAFWSLFVSVLIMMGTGVFVSFFIGDRIILTGLKREKKLAEKTEDEVKEEEMLLVNLSRRLENIEKSIDLIKQKL</sequence>
<keyword evidence="2" id="KW-0812">Transmembrane</keyword>
<gene>
    <name evidence="3" type="ORF">A3C72_02525</name>
</gene>
<keyword evidence="2" id="KW-0472">Membrane</keyword>
<feature type="transmembrane region" description="Helical" evidence="2">
    <location>
        <begin position="21"/>
        <end position="41"/>
    </location>
</feature>
<evidence type="ECO:0000313" key="4">
    <source>
        <dbReference type="Proteomes" id="UP000177130"/>
    </source>
</evidence>
<feature type="transmembrane region" description="Helical" evidence="2">
    <location>
        <begin position="53"/>
        <end position="75"/>
    </location>
</feature>
<feature type="coiled-coil region" evidence="1">
    <location>
        <begin position="80"/>
        <end position="124"/>
    </location>
</feature>
<keyword evidence="2" id="KW-1133">Transmembrane helix</keyword>
<evidence type="ECO:0000313" key="3">
    <source>
        <dbReference type="EMBL" id="OHA23996.1"/>
    </source>
</evidence>
<evidence type="ECO:0000256" key="2">
    <source>
        <dbReference type="SAM" id="Phobius"/>
    </source>
</evidence>
<dbReference type="Proteomes" id="UP000177130">
    <property type="component" value="Unassembled WGS sequence"/>
</dbReference>
<proteinExistence type="predicted"/>
<dbReference type="AlphaFoldDB" id="A0A1G2MJE9"/>